<evidence type="ECO:0000313" key="2">
    <source>
        <dbReference type="EMBL" id="OEJ65121.1"/>
    </source>
</evidence>
<proteinExistence type="predicted"/>
<dbReference type="AlphaFoldDB" id="A0A1E5Q4N6"/>
<evidence type="ECO:0000259" key="1">
    <source>
        <dbReference type="Pfam" id="PF03551"/>
    </source>
</evidence>
<dbReference type="PANTHER" id="PTHR43252:SF6">
    <property type="entry name" value="NEGATIVE TRANSCRIPTION REGULATOR PADR"/>
    <property type="match status" value="1"/>
</dbReference>
<evidence type="ECO:0000313" key="3">
    <source>
        <dbReference type="Proteomes" id="UP000095347"/>
    </source>
</evidence>
<dbReference type="STRING" id="28181.BEN30_15680"/>
<gene>
    <name evidence="2" type="ORF">BEN30_15680</name>
</gene>
<keyword evidence="3" id="KW-1185">Reference proteome</keyword>
<dbReference type="InterPro" id="IPR036388">
    <property type="entry name" value="WH-like_DNA-bd_sf"/>
</dbReference>
<dbReference type="Gene3D" id="1.10.10.10">
    <property type="entry name" value="Winged helix-like DNA-binding domain superfamily/Winged helix DNA-binding domain"/>
    <property type="match status" value="1"/>
</dbReference>
<dbReference type="InterPro" id="IPR036390">
    <property type="entry name" value="WH_DNA-bd_sf"/>
</dbReference>
<dbReference type="OrthoDB" id="3186544at2"/>
<dbReference type="SUPFAM" id="SSF46785">
    <property type="entry name" value="Winged helix' DNA-binding domain"/>
    <property type="match status" value="1"/>
</dbReference>
<dbReference type="EMBL" id="MCGG01000055">
    <property type="protein sequence ID" value="OEJ65121.1"/>
    <property type="molecule type" value="Genomic_DNA"/>
</dbReference>
<dbReference type="Proteomes" id="UP000095347">
    <property type="component" value="Unassembled WGS sequence"/>
</dbReference>
<organism evidence="2 3">
    <name type="scientific">Magnetovibrio blakemorei</name>
    <dbReference type="NCBI Taxonomy" id="28181"/>
    <lineage>
        <taxon>Bacteria</taxon>
        <taxon>Pseudomonadati</taxon>
        <taxon>Pseudomonadota</taxon>
        <taxon>Alphaproteobacteria</taxon>
        <taxon>Rhodospirillales</taxon>
        <taxon>Magnetovibrionaceae</taxon>
        <taxon>Magnetovibrio</taxon>
    </lineage>
</organism>
<accession>A0A1E5Q4N6</accession>
<comment type="caution">
    <text evidence="2">The sequence shown here is derived from an EMBL/GenBank/DDBJ whole genome shotgun (WGS) entry which is preliminary data.</text>
</comment>
<dbReference type="PANTHER" id="PTHR43252">
    <property type="entry name" value="TRANSCRIPTIONAL REGULATOR YQJI"/>
    <property type="match status" value="1"/>
</dbReference>
<sequence length="194" mass="22013">MNVKTLCLGVLSLGDASGYEIRKMFEEGRFAYFYQASYGSIYPALAELLKSGDVTCTVQAQDGRPDKKIYAISPMGLEAFRAALKKNPEMDRVRSETLFMMFFADQMEDDHLADVFDAYAELHRTIVDKIKSLDNEGVSRGRRFVRGYGLAFSEGVLKYMDGNREALLSAPKGEGWRDMEALRECLDKQREEDQ</sequence>
<reference evidence="3" key="1">
    <citation type="submission" date="2016-07" db="EMBL/GenBank/DDBJ databases">
        <authorList>
            <person name="Florea S."/>
            <person name="Webb J.S."/>
            <person name="Jaromczyk J."/>
            <person name="Schardl C.L."/>
        </authorList>
    </citation>
    <scope>NUCLEOTIDE SEQUENCE [LARGE SCALE GENOMIC DNA]</scope>
    <source>
        <strain evidence="3">MV-1</strain>
    </source>
</reference>
<protein>
    <recommendedName>
        <fullName evidence="1">Transcription regulator PadR N-terminal domain-containing protein</fullName>
    </recommendedName>
</protein>
<name>A0A1E5Q4N6_9PROT</name>
<dbReference type="InterPro" id="IPR005149">
    <property type="entry name" value="Tscrpt_reg_PadR_N"/>
</dbReference>
<feature type="domain" description="Transcription regulator PadR N-terminal" evidence="1">
    <location>
        <begin position="8"/>
        <end position="81"/>
    </location>
</feature>
<dbReference type="RefSeq" id="WP_069959010.1">
    <property type="nucleotide sequence ID" value="NZ_MCGG01000055.1"/>
</dbReference>
<dbReference type="Pfam" id="PF03551">
    <property type="entry name" value="PadR"/>
    <property type="match status" value="1"/>
</dbReference>